<protein>
    <submittedName>
        <fullName evidence="1">Histidine phosphatase family protein</fullName>
    </submittedName>
</protein>
<name>A0ABS1C2F9_9BACT</name>
<dbReference type="SUPFAM" id="SSF53254">
    <property type="entry name" value="Phosphoglycerate mutase-like"/>
    <property type="match status" value="1"/>
</dbReference>
<organism evidence="1 2">
    <name type="scientific">Adhaeribacter terrigena</name>
    <dbReference type="NCBI Taxonomy" id="2793070"/>
    <lineage>
        <taxon>Bacteria</taxon>
        <taxon>Pseudomonadati</taxon>
        <taxon>Bacteroidota</taxon>
        <taxon>Cytophagia</taxon>
        <taxon>Cytophagales</taxon>
        <taxon>Hymenobacteraceae</taxon>
        <taxon>Adhaeribacter</taxon>
    </lineage>
</organism>
<dbReference type="Pfam" id="PF00300">
    <property type="entry name" value="His_Phos_1"/>
    <property type="match status" value="1"/>
</dbReference>
<reference evidence="1 2" key="1">
    <citation type="submission" date="2020-12" db="EMBL/GenBank/DDBJ databases">
        <title>Bacterial novel species Adhaeribacter sp. BT258 isolated from soil.</title>
        <authorList>
            <person name="Jung H.-Y."/>
        </authorList>
    </citation>
    <scope>NUCLEOTIDE SEQUENCE [LARGE SCALE GENOMIC DNA]</scope>
    <source>
        <strain evidence="1 2">BT258</strain>
    </source>
</reference>
<proteinExistence type="predicted"/>
<keyword evidence="2" id="KW-1185">Reference proteome</keyword>
<dbReference type="EMBL" id="JAEHFX010000004">
    <property type="protein sequence ID" value="MBK0403326.1"/>
    <property type="molecule type" value="Genomic_DNA"/>
</dbReference>
<dbReference type="Proteomes" id="UP000644147">
    <property type="component" value="Unassembled WGS sequence"/>
</dbReference>
<gene>
    <name evidence="1" type="ORF">I5M27_10040</name>
</gene>
<evidence type="ECO:0000313" key="1">
    <source>
        <dbReference type="EMBL" id="MBK0403326.1"/>
    </source>
</evidence>
<comment type="caution">
    <text evidence="1">The sequence shown here is derived from an EMBL/GenBank/DDBJ whole genome shotgun (WGS) entry which is preliminary data.</text>
</comment>
<dbReference type="RefSeq" id="WP_200506077.1">
    <property type="nucleotide sequence ID" value="NZ_JAEHFX010000004.1"/>
</dbReference>
<evidence type="ECO:0000313" key="2">
    <source>
        <dbReference type="Proteomes" id="UP000644147"/>
    </source>
</evidence>
<dbReference type="InterPro" id="IPR029033">
    <property type="entry name" value="His_PPase_superfam"/>
</dbReference>
<accession>A0ABS1C2F9</accession>
<sequence length="213" mass="24419">MDTTAGLRHIFLVRHYEPDVERSGFFNCEEATRFLSDYDAASLVKTAFTRPAGLPENLPKVYCSTLPRARQTARLLYGEEIELVENADFNEFQRKIFQLPLFKFPIEVWLTAARFSWLLGLNSRGIETFRQARKRAMRCAETLAGYAETEEEVVLVAHGFLNAFIRQALKKLGWRIVRHDGNSYLGVTQLVKPHSLQVPEEIAAILAEKNVMR</sequence>
<dbReference type="Gene3D" id="3.40.50.1240">
    <property type="entry name" value="Phosphoglycerate mutase-like"/>
    <property type="match status" value="1"/>
</dbReference>
<dbReference type="InterPro" id="IPR013078">
    <property type="entry name" value="His_Pase_superF_clade-1"/>
</dbReference>